<dbReference type="SUPFAM" id="SSF53756">
    <property type="entry name" value="UDP-Glycosyltransferase/glycogen phosphorylase"/>
    <property type="match status" value="1"/>
</dbReference>
<dbReference type="Proteomes" id="UP000020492">
    <property type="component" value="Unassembled WGS sequence"/>
</dbReference>
<dbReference type="InterPro" id="IPR001296">
    <property type="entry name" value="Glyco_trans_1"/>
</dbReference>
<comment type="caution">
    <text evidence="3">The sequence shown here is derived from an EMBL/GenBank/DDBJ whole genome shotgun (WGS) entry which is preliminary data.</text>
</comment>
<dbReference type="Gene3D" id="3.40.50.2000">
    <property type="entry name" value="Glycogen Phosphorylase B"/>
    <property type="match status" value="2"/>
</dbReference>
<dbReference type="InterPro" id="IPR050194">
    <property type="entry name" value="Glycosyltransferase_grp1"/>
</dbReference>
<evidence type="ECO:0000259" key="1">
    <source>
        <dbReference type="Pfam" id="PF00534"/>
    </source>
</evidence>
<dbReference type="PATRIC" id="fig|1476583.3.peg.385"/>
<proteinExistence type="predicted"/>
<protein>
    <submittedName>
        <fullName evidence="3">Glycosyl transferase group 1</fullName>
    </submittedName>
</protein>
<dbReference type="InterPro" id="IPR028098">
    <property type="entry name" value="Glyco_trans_4-like_N"/>
</dbReference>
<keyword evidence="4" id="KW-1185">Reference proteome</keyword>
<dbReference type="AlphaFoldDB" id="A0A016QTU5"/>
<dbReference type="STRING" id="1476583.DEIPH_ctg005orf0044"/>
<reference evidence="3 4" key="1">
    <citation type="submission" date="2014-03" db="EMBL/GenBank/DDBJ databases">
        <title>Draft genome sequence of Deinococcus phoenicis 1P10ME.</title>
        <authorList>
            <person name="Stepanov V.G."/>
            <person name="Vaishampayan P."/>
            <person name="Venkateswaran K."/>
            <person name="Fox G.E."/>
        </authorList>
    </citation>
    <scope>NUCLEOTIDE SEQUENCE [LARGE SCALE GENOMIC DNA]</scope>
    <source>
        <strain evidence="3 4">1P10ME</strain>
    </source>
</reference>
<dbReference type="Pfam" id="PF00534">
    <property type="entry name" value="Glycos_transf_1"/>
    <property type="match status" value="1"/>
</dbReference>
<evidence type="ECO:0000313" key="4">
    <source>
        <dbReference type="Proteomes" id="UP000020492"/>
    </source>
</evidence>
<dbReference type="RefSeq" id="WP_051517078.1">
    <property type="nucleotide sequence ID" value="NZ_JHAC01000005.1"/>
</dbReference>
<dbReference type="eggNOG" id="COG0438">
    <property type="taxonomic scope" value="Bacteria"/>
</dbReference>
<dbReference type="PANTHER" id="PTHR45947:SF3">
    <property type="entry name" value="SULFOQUINOVOSYL TRANSFERASE SQD2"/>
    <property type="match status" value="1"/>
</dbReference>
<dbReference type="OrthoDB" id="9804196at2"/>
<dbReference type="Pfam" id="PF13439">
    <property type="entry name" value="Glyco_transf_4"/>
    <property type="match status" value="1"/>
</dbReference>
<organism evidence="3 4">
    <name type="scientific">Deinococcus phoenicis</name>
    <dbReference type="NCBI Taxonomy" id="1476583"/>
    <lineage>
        <taxon>Bacteria</taxon>
        <taxon>Thermotogati</taxon>
        <taxon>Deinococcota</taxon>
        <taxon>Deinococci</taxon>
        <taxon>Deinococcales</taxon>
        <taxon>Deinococcaceae</taxon>
        <taxon>Deinococcus</taxon>
    </lineage>
</organism>
<accession>A0A016QTU5</accession>
<dbReference type="EMBL" id="JHAC01000005">
    <property type="protein sequence ID" value="EYB69483.1"/>
    <property type="molecule type" value="Genomic_DNA"/>
</dbReference>
<keyword evidence="3" id="KW-0808">Transferase</keyword>
<feature type="domain" description="Glycosyltransferase subfamily 4-like N-terminal" evidence="2">
    <location>
        <begin position="19"/>
        <end position="163"/>
    </location>
</feature>
<sequence>MTRTRPLRVLHLTGPLNRGGIETWLVNLLGQVDRQEIEMDVMTLSRAPETGSYDAQVRALGASLIPGPPTRNLLTFVPAFLRLLRRHGPYDVVHSHVHHFGGLALLLARLAGVPTRVSTSHSDTRRLDAQARNGRYAYLTLMRAAMRAGVTHRLAVSAEAASLYGPDWRELGTEIVRLGIDLRAFRQPVDRLAVRAELHLPAGEPVVGHVGRLRPEKNQAFLLDVFAAYLNRHGPAQLLLVGDGEERAALEAHARALGLSERVHLLGSRPDVPRLLQAMDVFVFPSTFEGLSLALLEAQAAGLPCVVSADLTAESRVPGVPYFPVDLAHGPPLWADTIAQALAAGRGQASRMNLDIAENARALAELYRGAQGTRGGRTVS</sequence>
<dbReference type="PANTHER" id="PTHR45947">
    <property type="entry name" value="SULFOQUINOVOSYL TRANSFERASE SQD2"/>
    <property type="match status" value="1"/>
</dbReference>
<gene>
    <name evidence="3" type="ORF">DEIPH_ctg005orf0044</name>
</gene>
<evidence type="ECO:0000259" key="2">
    <source>
        <dbReference type="Pfam" id="PF13439"/>
    </source>
</evidence>
<evidence type="ECO:0000313" key="3">
    <source>
        <dbReference type="EMBL" id="EYB69483.1"/>
    </source>
</evidence>
<dbReference type="GO" id="GO:0016758">
    <property type="term" value="F:hexosyltransferase activity"/>
    <property type="evidence" value="ECO:0007669"/>
    <property type="project" value="TreeGrafter"/>
</dbReference>
<feature type="domain" description="Glycosyl transferase family 1" evidence="1">
    <location>
        <begin position="194"/>
        <end position="309"/>
    </location>
</feature>
<name>A0A016QTU5_9DEIO</name>